<organism evidence="1 3">
    <name type="scientific">Neptunomonas phycophila</name>
    <dbReference type="NCBI Taxonomy" id="1572645"/>
    <lineage>
        <taxon>Bacteria</taxon>
        <taxon>Pseudomonadati</taxon>
        <taxon>Pseudomonadota</taxon>
        <taxon>Gammaproteobacteria</taxon>
        <taxon>Oceanospirillales</taxon>
        <taxon>Oceanospirillaceae</taxon>
        <taxon>Neptunomonas</taxon>
    </lineage>
</organism>
<dbReference type="RefSeq" id="WP_075173100.1">
    <property type="nucleotide sequence ID" value="NZ_CP041336.1"/>
</dbReference>
<dbReference type="EMBL" id="JAUYVO010000004">
    <property type="protein sequence ID" value="MDP2522265.1"/>
    <property type="molecule type" value="Genomic_DNA"/>
</dbReference>
<accession>A0AAW7XKL2</accession>
<evidence type="ECO:0000313" key="3">
    <source>
        <dbReference type="Proteomes" id="UP001169862"/>
    </source>
</evidence>
<dbReference type="Proteomes" id="UP001177341">
    <property type="component" value="Unassembled WGS sequence"/>
</dbReference>
<evidence type="ECO:0000313" key="2">
    <source>
        <dbReference type="EMBL" id="MDP2522265.1"/>
    </source>
</evidence>
<dbReference type="AlphaFoldDB" id="A0AAW7XKL2"/>
<dbReference type="GeneID" id="89457601"/>
<keyword evidence="4" id="KW-1185">Reference proteome</keyword>
<protein>
    <submittedName>
        <fullName evidence="1">Uncharacterized protein</fullName>
    </submittedName>
</protein>
<name>A0AAW7XKL2_9GAMM</name>
<proteinExistence type="predicted"/>
<reference evidence="1" key="1">
    <citation type="submission" date="2023-07" db="EMBL/GenBank/DDBJ databases">
        <title>Genome content predicts the carbon catabolic preferences of heterotrophic bacteria.</title>
        <authorList>
            <person name="Gralka M."/>
        </authorList>
    </citation>
    <scope>NUCLEOTIDE SEQUENCE</scope>
    <source>
        <strain evidence="2">5G01</strain>
        <strain evidence="1">I2M16</strain>
    </source>
</reference>
<dbReference type="EMBL" id="JAUOPG010000004">
    <property type="protein sequence ID" value="MDO6453592.1"/>
    <property type="molecule type" value="Genomic_DNA"/>
</dbReference>
<dbReference type="Proteomes" id="UP001169862">
    <property type="component" value="Unassembled WGS sequence"/>
</dbReference>
<gene>
    <name evidence="1" type="ORF">Q4490_08445</name>
    <name evidence="2" type="ORF">Q8W30_06725</name>
</gene>
<sequence>MKCSEVSRVTDSITGKQLVILCDENTNRLFAIEASEFGDGSGCDIYSPYDRRMLSIEPSNDALLHIDSVFLRETFGENNDSTYPRAQWLKAVASHSTDLGYWEWVSQQKESMLCFDGLTII</sequence>
<evidence type="ECO:0000313" key="1">
    <source>
        <dbReference type="EMBL" id="MDO6453592.1"/>
    </source>
</evidence>
<comment type="caution">
    <text evidence="1">The sequence shown here is derived from an EMBL/GenBank/DDBJ whole genome shotgun (WGS) entry which is preliminary data.</text>
</comment>
<evidence type="ECO:0000313" key="4">
    <source>
        <dbReference type="Proteomes" id="UP001177341"/>
    </source>
</evidence>